<keyword evidence="2" id="KW-1185">Reference proteome</keyword>
<organism evidence="1 2">
    <name type="scientific">Nonomuraea mangrovi</name>
    <dbReference type="NCBI Taxonomy" id="2316207"/>
    <lineage>
        <taxon>Bacteria</taxon>
        <taxon>Bacillati</taxon>
        <taxon>Actinomycetota</taxon>
        <taxon>Actinomycetes</taxon>
        <taxon>Streptosporangiales</taxon>
        <taxon>Streptosporangiaceae</taxon>
        <taxon>Nonomuraea</taxon>
    </lineage>
</organism>
<dbReference type="Gene3D" id="3.10.450.50">
    <property type="match status" value="1"/>
</dbReference>
<sequence>MMETGTKTLTPTESTNRRTVAEIYSSLATGNMEAFAERLAPDIKWTVVAGAETGGT</sequence>
<dbReference type="EMBL" id="JBHUFV010000029">
    <property type="protein sequence ID" value="MFD1933377.1"/>
    <property type="molecule type" value="Genomic_DNA"/>
</dbReference>
<accession>A0ABW4SUX7</accession>
<dbReference type="InterPro" id="IPR032710">
    <property type="entry name" value="NTF2-like_dom_sf"/>
</dbReference>
<evidence type="ECO:0008006" key="3">
    <source>
        <dbReference type="Google" id="ProtNLM"/>
    </source>
</evidence>
<evidence type="ECO:0000313" key="2">
    <source>
        <dbReference type="Proteomes" id="UP001597368"/>
    </source>
</evidence>
<comment type="caution">
    <text evidence="1">The sequence shown here is derived from an EMBL/GenBank/DDBJ whole genome shotgun (WGS) entry which is preliminary data.</text>
</comment>
<dbReference type="SUPFAM" id="SSF54427">
    <property type="entry name" value="NTF2-like"/>
    <property type="match status" value="1"/>
</dbReference>
<proteinExistence type="predicted"/>
<gene>
    <name evidence="1" type="ORF">ACFSKW_18070</name>
</gene>
<reference evidence="2" key="1">
    <citation type="journal article" date="2019" name="Int. J. Syst. Evol. Microbiol.">
        <title>The Global Catalogue of Microorganisms (GCM) 10K type strain sequencing project: providing services to taxonomists for standard genome sequencing and annotation.</title>
        <authorList>
            <consortium name="The Broad Institute Genomics Platform"/>
            <consortium name="The Broad Institute Genome Sequencing Center for Infectious Disease"/>
            <person name="Wu L."/>
            <person name="Ma J."/>
        </authorList>
    </citation>
    <scope>NUCLEOTIDE SEQUENCE [LARGE SCALE GENOMIC DNA]</scope>
    <source>
        <strain evidence="2">ICMP 6774ER</strain>
    </source>
</reference>
<dbReference type="RefSeq" id="WP_379573422.1">
    <property type="nucleotide sequence ID" value="NZ_JBHUFV010000029.1"/>
</dbReference>
<evidence type="ECO:0000313" key="1">
    <source>
        <dbReference type="EMBL" id="MFD1933377.1"/>
    </source>
</evidence>
<protein>
    <recommendedName>
        <fullName evidence="3">SnoaL-like domain-containing protein</fullName>
    </recommendedName>
</protein>
<name>A0ABW4SUX7_9ACTN</name>
<dbReference type="Proteomes" id="UP001597368">
    <property type="component" value="Unassembled WGS sequence"/>
</dbReference>